<dbReference type="eggNOG" id="arCOG01975">
    <property type="taxonomic scope" value="Archaea"/>
</dbReference>
<dbReference type="Proteomes" id="UP000005270">
    <property type="component" value="Chromosome"/>
</dbReference>
<accession>I3TFZ9</accession>
<name>I3TFZ9_THEC1</name>
<protein>
    <submittedName>
        <fullName evidence="2">Cytochrome c biogenesis protein, transmembrane region</fullName>
    </submittedName>
</protein>
<dbReference type="InterPro" id="IPR011767">
    <property type="entry name" value="GLR_AS"/>
</dbReference>
<sequence length="390" mass="42298">MRVLALALVFLVISVLALAYQAWSEAGRQIIIYGDPRCPHCRNTYAYLSSLFGSDVTFCDISSNSSCQRCYENIARDFYEGYEAVPITLFVVDNTISGVVMGEISNYTVNSPSILDPLLAPNNSTTVKAYVIFNKKLLEVSNVTGASQQALLEKYDVFYSHGSTGPMVSVAVSGVDYLALIPSLVFLSLLDSVNPCELVTFFSLATTSISGKRRSYGPPILFILLIYIGYFLLGLGLYHFARVVNPLPLALVALAIGVYNTLRPSTPSSLEKLKCGWCERLGINVSSSVSYLTAVLLAIISVTVLLPCTAGPYAVFAAILKSVAPMLAIALLLLYNLIFVLPLIVILVVVKSAVRQKRLAKWLSSNSSVLNFLTGLALVLISLYVILTSL</sequence>
<dbReference type="InterPro" id="IPR036249">
    <property type="entry name" value="Thioredoxin-like_sf"/>
</dbReference>
<gene>
    <name evidence="2" type="ordered locus">TCELL_1264</name>
</gene>
<evidence type="ECO:0000256" key="1">
    <source>
        <dbReference type="SAM" id="Phobius"/>
    </source>
</evidence>
<feature type="transmembrane region" description="Helical" evidence="1">
    <location>
        <begin position="243"/>
        <end position="262"/>
    </location>
</feature>
<dbReference type="RefSeq" id="WP_014737937.1">
    <property type="nucleotide sequence ID" value="NC_017954.1"/>
</dbReference>
<keyword evidence="1" id="KW-0472">Membrane</keyword>
<evidence type="ECO:0000313" key="3">
    <source>
        <dbReference type="Proteomes" id="UP000005270"/>
    </source>
</evidence>
<dbReference type="eggNOG" id="arCOG02406">
    <property type="taxonomic scope" value="Archaea"/>
</dbReference>
<dbReference type="InParanoid" id="I3TFZ9"/>
<evidence type="ECO:0000313" key="2">
    <source>
        <dbReference type="EMBL" id="AFK51687.1"/>
    </source>
</evidence>
<dbReference type="EMBL" id="CP003531">
    <property type="protein sequence ID" value="AFK51687.1"/>
    <property type="molecule type" value="Genomic_DNA"/>
</dbReference>
<dbReference type="OrthoDB" id="387736at2157"/>
<dbReference type="KEGG" id="thg:TCELL_1264"/>
<feature type="transmembrane region" description="Helical" evidence="1">
    <location>
        <begin position="369"/>
        <end position="387"/>
    </location>
</feature>
<organism evidence="2 3">
    <name type="scientific">Thermogladius calderae (strain DSM 22663 / VKM B-2946 / 1633)</name>
    <dbReference type="NCBI Taxonomy" id="1184251"/>
    <lineage>
        <taxon>Archaea</taxon>
        <taxon>Thermoproteota</taxon>
        <taxon>Thermoprotei</taxon>
        <taxon>Desulfurococcales</taxon>
        <taxon>Desulfurococcaceae</taxon>
        <taxon>Thermogladius</taxon>
    </lineage>
</organism>
<dbReference type="AlphaFoldDB" id="I3TFZ9"/>
<dbReference type="HOGENOM" id="CLU_640305_0_0_2"/>
<dbReference type="GeneID" id="13013585"/>
<keyword evidence="1 2" id="KW-0812">Transmembrane</keyword>
<dbReference type="SUPFAM" id="SSF52833">
    <property type="entry name" value="Thioredoxin-like"/>
    <property type="match status" value="1"/>
</dbReference>
<proteinExistence type="predicted"/>
<dbReference type="STRING" id="1184251.TCELL_1264"/>
<feature type="transmembrane region" description="Helical" evidence="1">
    <location>
        <begin position="216"/>
        <end position="237"/>
    </location>
</feature>
<feature type="transmembrane region" description="Helical" evidence="1">
    <location>
        <begin position="283"/>
        <end position="306"/>
    </location>
</feature>
<dbReference type="PROSITE" id="PS00195">
    <property type="entry name" value="GLUTAREDOXIN_1"/>
    <property type="match status" value="1"/>
</dbReference>
<feature type="transmembrane region" description="Helical" evidence="1">
    <location>
        <begin position="326"/>
        <end position="349"/>
    </location>
</feature>
<reference evidence="2 3" key="1">
    <citation type="journal article" date="2012" name="J. Bacteriol.">
        <title>Complete genome sequence of the hyperthermophilic cellulolytic Crenarchaeon 'Thermogladius cellulolyticus' 1633.</title>
        <authorList>
            <person name="Mardanov A.V."/>
            <person name="Kochetkova T.V."/>
            <person name="Beletsky A.V."/>
            <person name="Bonch-Osmolovskaya E.A."/>
            <person name="Ravin N.V."/>
            <person name="Skryabin K.G."/>
        </authorList>
    </citation>
    <scope>NUCLEOTIDE SEQUENCE [LARGE SCALE GENOMIC DNA]</scope>
    <source>
        <strain evidence="3">DSM 22663 / VKM B-2946 / 1633</strain>
    </source>
</reference>
<keyword evidence="1" id="KW-1133">Transmembrane helix</keyword>
<dbReference type="Gene3D" id="3.40.30.10">
    <property type="entry name" value="Glutaredoxin"/>
    <property type="match status" value="1"/>
</dbReference>
<keyword evidence="3" id="KW-1185">Reference proteome</keyword>